<accession>A0A5N6E0V5</accession>
<evidence type="ECO:0000313" key="4">
    <source>
        <dbReference type="Proteomes" id="UP000326532"/>
    </source>
</evidence>
<dbReference type="OMA" id="FPFNLKC"/>
<feature type="region of interest" description="Disordered" evidence="1">
    <location>
        <begin position="624"/>
        <end position="656"/>
    </location>
</feature>
<keyword evidence="2" id="KW-0812">Transmembrane</keyword>
<evidence type="ECO:0000313" key="3">
    <source>
        <dbReference type="EMBL" id="KAB8211156.1"/>
    </source>
</evidence>
<name>A0A5N6E0V5_ASPPA</name>
<keyword evidence="2" id="KW-0472">Membrane</keyword>
<dbReference type="VEuPathDB" id="FungiDB:BDV34DRAFT_235428"/>
<dbReference type="PANTHER" id="PTHR35041:SF6">
    <property type="entry name" value="FORMYLMETHIONINE DEFORMYLASE-LIKE PROTEIN-RELATED"/>
    <property type="match status" value="1"/>
</dbReference>
<feature type="compositionally biased region" description="Polar residues" evidence="1">
    <location>
        <begin position="270"/>
        <end position="280"/>
    </location>
</feature>
<feature type="region of interest" description="Disordered" evidence="1">
    <location>
        <begin position="270"/>
        <end position="298"/>
    </location>
</feature>
<sequence length="656" mass="72385">MALFPFNLKCSAVFLMIASFLAAVAFAIGHDMFYQSLNGKPVLNAQPLASLKSSLHVSDQQLYISLGTFFAFLAKSSLGVSVSTTFDQFAWKSIQGERTRIDIIDNLFSVLKNGFTVANLRLWRYSPISMTLAVICWLLPVASIISPATLSVQLAPFNVYALKHTPRLDFTGANFVGFASGILAFPGEQNAWVSMYERPTSETRRVVNSPPAVNSSWSVELYENVIQAINRSWTFEEGEIPHVTRYAYLSWAPETDDLVDTVPFYQKNGSDTFNQRTNQLGPKPNNPEDGGAVFSSPTKPLVDGPPLSLFVAVFPRVTEYTEYDEALKNMENPVQNSTILHCMLHNASCQANLTFVNGEQTIHVTDQTVLNPIVYTIGVINHDNGKPTANNSFVRNAQVMESLSYQPIMDAFGGLLFGSITSDISFIEKPDVNPSLSYTEKPTTNIISTILMETEEMKFIESITNPESDIPFPKYWRGQSVSSSNHYSPPLSKALEELFRNITFSLMSSNMFQPNYTVRAVPETNVTITSYHSIYIYTRSILWAAYGTALGATALSVIAGVLVYFSNDGSYSNKFSTVFRVTQGAKVSTNHSMEDYSGLDPLPDHIAKAKMTIGYSPDYPVRVSSTAPLGQPHQEPTASSQLLHLTPGDSTKSSVP</sequence>
<dbReference type="EMBL" id="ML734939">
    <property type="protein sequence ID" value="KAB8211156.1"/>
    <property type="molecule type" value="Genomic_DNA"/>
</dbReference>
<organism evidence="3 4">
    <name type="scientific">Aspergillus parasiticus</name>
    <dbReference type="NCBI Taxonomy" id="5067"/>
    <lineage>
        <taxon>Eukaryota</taxon>
        <taxon>Fungi</taxon>
        <taxon>Dikarya</taxon>
        <taxon>Ascomycota</taxon>
        <taxon>Pezizomycotina</taxon>
        <taxon>Eurotiomycetes</taxon>
        <taxon>Eurotiomycetidae</taxon>
        <taxon>Eurotiales</taxon>
        <taxon>Aspergillaceae</taxon>
        <taxon>Aspergillus</taxon>
        <taxon>Aspergillus subgen. Circumdati</taxon>
    </lineage>
</organism>
<evidence type="ECO:0000256" key="1">
    <source>
        <dbReference type="SAM" id="MobiDB-lite"/>
    </source>
</evidence>
<keyword evidence="2" id="KW-1133">Transmembrane helix</keyword>
<gene>
    <name evidence="3" type="ORF">BDV34DRAFT_235428</name>
</gene>
<protein>
    <submittedName>
        <fullName evidence="3">Uncharacterized protein</fullName>
    </submittedName>
</protein>
<keyword evidence="4" id="KW-1185">Reference proteome</keyword>
<evidence type="ECO:0000256" key="2">
    <source>
        <dbReference type="SAM" id="Phobius"/>
    </source>
</evidence>
<feature type="transmembrane region" description="Helical" evidence="2">
    <location>
        <begin position="541"/>
        <end position="565"/>
    </location>
</feature>
<dbReference type="Proteomes" id="UP000326532">
    <property type="component" value="Unassembled WGS sequence"/>
</dbReference>
<dbReference type="AlphaFoldDB" id="A0A5N6E0V5"/>
<proteinExistence type="predicted"/>
<reference evidence="3 4" key="1">
    <citation type="submission" date="2019-04" db="EMBL/GenBank/DDBJ databases">
        <title>Fungal friends and foes A comparative genomics study of 23 Aspergillus species from section Flavi.</title>
        <authorList>
            <consortium name="DOE Joint Genome Institute"/>
            <person name="Kjaerbolling I."/>
            <person name="Vesth T.C."/>
            <person name="Frisvad J.C."/>
            <person name="Nybo J.L."/>
            <person name="Theobald S."/>
            <person name="Kildgaard S."/>
            <person name="Petersen T.I."/>
            <person name="Kuo A."/>
            <person name="Sato A."/>
            <person name="Lyhne E.K."/>
            <person name="Kogle M.E."/>
            <person name="Wiebenga A."/>
            <person name="Kun R.S."/>
            <person name="Lubbers R.J."/>
            <person name="Makela M.R."/>
            <person name="Barry K."/>
            <person name="Chovatia M."/>
            <person name="Clum A."/>
            <person name="Daum C."/>
            <person name="Haridas S."/>
            <person name="He G."/>
            <person name="LaButti K."/>
            <person name="Lipzen A."/>
            <person name="Mondo S."/>
            <person name="Pangilinan J."/>
            <person name="Riley R."/>
            <person name="Salamov A."/>
            <person name="Simmons B.A."/>
            <person name="Magnuson J.K."/>
            <person name="Henrissat B."/>
            <person name="Mortensen U.H."/>
            <person name="Larsen T.O."/>
            <person name="De vries R.P."/>
            <person name="Grigoriev I.V."/>
            <person name="Machida M."/>
            <person name="Baker S.E."/>
            <person name="Andersen M.R."/>
        </authorList>
    </citation>
    <scope>NUCLEOTIDE SEQUENCE [LARGE SCALE GENOMIC DNA]</scope>
    <source>
        <strain evidence="3 4">CBS 117618</strain>
    </source>
</reference>
<dbReference type="PANTHER" id="PTHR35041">
    <property type="entry name" value="MEDIATOR OF RNA POLYMERASE II TRANSCRIPTION SUBUNIT 1"/>
    <property type="match status" value="1"/>
</dbReference>